<accession>A0A4Q9QHZ1</accession>
<sequence length="225" mass="23912">MNLTLHDHAERSPIHDLYGNAALTRIGERVFVARHAAGDETGQLQRCALIDLSNLPRVGFRGADSAGYLQGKGYQLPDAPNQASVQPGGELVLRLSQTEYFLLGSLADGGARIAVEEPAWQASDQACYLLPRQDSHAWLALTGAHLPELLAKVCGVDLRAEAFPPGAVAQTSVARLNAILVNAGTDALPIFHILCDRASAHYLWGALLDAMDEFGGKPAGVEALA</sequence>
<comment type="caution">
    <text evidence="2">The sequence shown here is derived from an EMBL/GenBank/DDBJ whole genome shotgun (WGS) entry which is preliminary data.</text>
</comment>
<keyword evidence="3" id="KW-1185">Reference proteome</keyword>
<dbReference type="EMBL" id="QJUI01000022">
    <property type="protein sequence ID" value="TBU73107.1"/>
    <property type="molecule type" value="Genomic_DNA"/>
</dbReference>
<protein>
    <submittedName>
        <fullName evidence="2">Sarcosine oxidase</fullName>
    </submittedName>
</protein>
<proteinExistence type="predicted"/>
<dbReference type="Pfam" id="PF01571">
    <property type="entry name" value="GCV_T"/>
    <property type="match status" value="1"/>
</dbReference>
<dbReference type="OrthoDB" id="9179874at2"/>
<feature type="domain" description="GCVT N-terminal" evidence="1">
    <location>
        <begin position="91"/>
        <end position="224"/>
    </location>
</feature>
<dbReference type="InterPro" id="IPR027266">
    <property type="entry name" value="TrmE/GcvT-like"/>
</dbReference>
<reference evidence="2 3" key="1">
    <citation type="submission" date="2018-06" db="EMBL/GenBank/DDBJ databases">
        <title>Three novel Pseudomonas species isolated from symptomatic oak.</title>
        <authorList>
            <person name="Bueno-Gonzalez V."/>
            <person name="Brady C."/>
        </authorList>
    </citation>
    <scope>NUCLEOTIDE SEQUENCE [LARGE SCALE GENOMIC DNA]</scope>
    <source>
        <strain evidence="2 3">P9A</strain>
    </source>
</reference>
<evidence type="ECO:0000313" key="3">
    <source>
        <dbReference type="Proteomes" id="UP000292302"/>
    </source>
</evidence>
<dbReference type="AlphaFoldDB" id="A0A4Q9QHZ1"/>
<gene>
    <name evidence="2" type="ORF">DNK06_21220</name>
</gene>
<organism evidence="2 3">
    <name type="scientific">Phytopseudomonas daroniae</name>
    <dbReference type="NCBI Taxonomy" id="2487519"/>
    <lineage>
        <taxon>Bacteria</taxon>
        <taxon>Pseudomonadati</taxon>
        <taxon>Pseudomonadota</taxon>
        <taxon>Gammaproteobacteria</taxon>
        <taxon>Pseudomonadales</taxon>
        <taxon>Pseudomonadaceae</taxon>
        <taxon>Phytopseudomonas</taxon>
    </lineage>
</organism>
<name>A0A4Q9QHZ1_9GAMM</name>
<dbReference type="SUPFAM" id="SSF103025">
    <property type="entry name" value="Folate-binding domain"/>
    <property type="match status" value="1"/>
</dbReference>
<dbReference type="InterPro" id="IPR006222">
    <property type="entry name" value="GCVT_N"/>
</dbReference>
<evidence type="ECO:0000259" key="1">
    <source>
        <dbReference type="Pfam" id="PF01571"/>
    </source>
</evidence>
<dbReference type="Proteomes" id="UP000292302">
    <property type="component" value="Unassembled WGS sequence"/>
</dbReference>
<evidence type="ECO:0000313" key="2">
    <source>
        <dbReference type="EMBL" id="TBU73107.1"/>
    </source>
</evidence>
<dbReference type="Gene3D" id="3.30.1360.120">
    <property type="entry name" value="Probable tRNA modification gtpase trme, domain 1"/>
    <property type="match status" value="1"/>
</dbReference>